<sequence>MKVVGVGTRVLNFLVDTTIILILTYIINKVNTFYVSFWHFRGFAFWKIFSAVLVVYYVLGEGIFGKSLGKKMTYTIIVKKDGGAASFGQILIRSLVRLIPIDFMFIPFTDRTLHDILSNTYIIEK</sequence>
<evidence type="ECO:0000256" key="6">
    <source>
        <dbReference type="SAM" id="Phobius"/>
    </source>
</evidence>
<evidence type="ECO:0000313" key="9">
    <source>
        <dbReference type="Proteomes" id="UP000292424"/>
    </source>
</evidence>
<dbReference type="AlphaFoldDB" id="A0A5P2G2Y7"/>
<keyword evidence="9" id="KW-1185">Reference proteome</keyword>
<dbReference type="GO" id="GO:0005886">
    <property type="term" value="C:plasma membrane"/>
    <property type="evidence" value="ECO:0007669"/>
    <property type="project" value="UniProtKB-SubCell"/>
</dbReference>
<evidence type="ECO:0000313" key="8">
    <source>
        <dbReference type="EMBL" id="QES90184.1"/>
    </source>
</evidence>
<evidence type="ECO:0000256" key="4">
    <source>
        <dbReference type="ARBA" id="ARBA00022989"/>
    </source>
</evidence>
<comment type="subcellular location">
    <subcellularLocation>
        <location evidence="1">Cell membrane</location>
        <topology evidence="1">Multi-pass membrane protein</topology>
    </subcellularLocation>
</comment>
<dbReference type="OrthoDB" id="762068at2"/>
<dbReference type="RefSeq" id="WP_131331140.1">
    <property type="nucleotide sequence ID" value="NZ_CP044016.1"/>
</dbReference>
<gene>
    <name evidence="8" type="ORF">E0W69_016515</name>
</gene>
<dbReference type="PANTHER" id="PTHR36115:SF4">
    <property type="entry name" value="MEMBRANE PROTEIN"/>
    <property type="match status" value="1"/>
</dbReference>
<organism evidence="8 9">
    <name type="scientific">Rhizosphaericola mali</name>
    <dbReference type="NCBI Taxonomy" id="2545455"/>
    <lineage>
        <taxon>Bacteria</taxon>
        <taxon>Pseudomonadati</taxon>
        <taxon>Bacteroidota</taxon>
        <taxon>Chitinophagia</taxon>
        <taxon>Chitinophagales</taxon>
        <taxon>Chitinophagaceae</taxon>
        <taxon>Rhizosphaericola</taxon>
    </lineage>
</organism>
<keyword evidence="5 6" id="KW-0472">Membrane</keyword>
<feature type="transmembrane region" description="Helical" evidence="6">
    <location>
        <begin position="43"/>
        <end position="64"/>
    </location>
</feature>
<evidence type="ECO:0000256" key="2">
    <source>
        <dbReference type="ARBA" id="ARBA00022475"/>
    </source>
</evidence>
<keyword evidence="2" id="KW-1003">Cell membrane</keyword>
<dbReference type="InterPro" id="IPR051791">
    <property type="entry name" value="Pra-immunoreactive"/>
</dbReference>
<feature type="domain" description="RDD" evidence="7">
    <location>
        <begin position="4"/>
        <end position="107"/>
    </location>
</feature>
<protein>
    <submittedName>
        <fullName evidence="8">RDD family protein</fullName>
    </submittedName>
</protein>
<evidence type="ECO:0000256" key="3">
    <source>
        <dbReference type="ARBA" id="ARBA00022692"/>
    </source>
</evidence>
<name>A0A5P2G2Y7_9BACT</name>
<reference evidence="8 9" key="1">
    <citation type="submission" date="2019-09" db="EMBL/GenBank/DDBJ databases">
        <title>Complete genome sequence of Arachidicoccus sp. B3-10 isolated from apple orchard soil.</title>
        <authorList>
            <person name="Kim H.S."/>
            <person name="Han K.-I."/>
            <person name="Suh M.K."/>
            <person name="Lee K.C."/>
            <person name="Eom M.K."/>
            <person name="Kim J.-S."/>
            <person name="Kang S.W."/>
            <person name="Sin Y."/>
            <person name="Lee J.-S."/>
        </authorList>
    </citation>
    <scope>NUCLEOTIDE SEQUENCE [LARGE SCALE GENOMIC DNA]</scope>
    <source>
        <strain evidence="8 9">B3-10</strain>
    </source>
</reference>
<evidence type="ECO:0000256" key="5">
    <source>
        <dbReference type="ARBA" id="ARBA00023136"/>
    </source>
</evidence>
<accession>A0A5P2G2Y7</accession>
<dbReference type="Proteomes" id="UP000292424">
    <property type="component" value="Chromosome"/>
</dbReference>
<dbReference type="Pfam" id="PF06271">
    <property type="entry name" value="RDD"/>
    <property type="match status" value="1"/>
</dbReference>
<keyword evidence="3 6" id="KW-0812">Transmembrane</keyword>
<feature type="transmembrane region" description="Helical" evidence="6">
    <location>
        <begin position="10"/>
        <end position="28"/>
    </location>
</feature>
<dbReference type="EMBL" id="CP044016">
    <property type="protein sequence ID" value="QES90184.1"/>
    <property type="molecule type" value="Genomic_DNA"/>
</dbReference>
<keyword evidence="4 6" id="KW-1133">Transmembrane helix</keyword>
<dbReference type="PANTHER" id="PTHR36115">
    <property type="entry name" value="PROLINE-RICH ANTIGEN HOMOLOG-RELATED"/>
    <property type="match status" value="1"/>
</dbReference>
<evidence type="ECO:0000256" key="1">
    <source>
        <dbReference type="ARBA" id="ARBA00004651"/>
    </source>
</evidence>
<evidence type="ECO:0000259" key="7">
    <source>
        <dbReference type="Pfam" id="PF06271"/>
    </source>
</evidence>
<dbReference type="InterPro" id="IPR010432">
    <property type="entry name" value="RDD"/>
</dbReference>
<dbReference type="KEGG" id="arac:E0W69_016515"/>
<proteinExistence type="predicted"/>